<dbReference type="Gene3D" id="3.40.970.10">
    <property type="entry name" value="Ribonuclease H1, N-terminal domain"/>
    <property type="match status" value="1"/>
</dbReference>
<reference evidence="3" key="1">
    <citation type="submission" date="2023-03" db="EMBL/GenBank/DDBJ databases">
        <title>Massive genome expansion in bonnet fungi (Mycena s.s.) driven by repeated elements and novel gene families across ecological guilds.</title>
        <authorList>
            <consortium name="Lawrence Berkeley National Laboratory"/>
            <person name="Harder C.B."/>
            <person name="Miyauchi S."/>
            <person name="Viragh M."/>
            <person name="Kuo A."/>
            <person name="Thoen E."/>
            <person name="Andreopoulos B."/>
            <person name="Lu D."/>
            <person name="Skrede I."/>
            <person name="Drula E."/>
            <person name="Henrissat B."/>
            <person name="Morin E."/>
            <person name="Kohler A."/>
            <person name="Barry K."/>
            <person name="LaButti K."/>
            <person name="Morin E."/>
            <person name="Salamov A."/>
            <person name="Lipzen A."/>
            <person name="Mereny Z."/>
            <person name="Hegedus B."/>
            <person name="Baldrian P."/>
            <person name="Stursova M."/>
            <person name="Weitz H."/>
            <person name="Taylor A."/>
            <person name="Grigoriev I.V."/>
            <person name="Nagy L.G."/>
            <person name="Martin F."/>
            <person name="Kauserud H."/>
        </authorList>
    </citation>
    <scope>NUCLEOTIDE SEQUENCE</scope>
    <source>
        <strain evidence="3">CBHHK200</strain>
    </source>
</reference>
<organism evidence="3 4">
    <name type="scientific">Mycena alexandri</name>
    <dbReference type="NCBI Taxonomy" id="1745969"/>
    <lineage>
        <taxon>Eukaryota</taxon>
        <taxon>Fungi</taxon>
        <taxon>Dikarya</taxon>
        <taxon>Basidiomycota</taxon>
        <taxon>Agaricomycotina</taxon>
        <taxon>Agaricomycetes</taxon>
        <taxon>Agaricomycetidae</taxon>
        <taxon>Agaricales</taxon>
        <taxon>Marasmiineae</taxon>
        <taxon>Mycenaceae</taxon>
        <taxon>Mycena</taxon>
    </lineage>
</organism>
<dbReference type="AlphaFoldDB" id="A0AAD6XE46"/>
<feature type="region of interest" description="Disordered" evidence="1">
    <location>
        <begin position="22"/>
        <end position="45"/>
    </location>
</feature>
<gene>
    <name evidence="3" type="ORF">C8F04DRAFT_1176591</name>
</gene>
<dbReference type="Pfam" id="PF01693">
    <property type="entry name" value="Cauli_VI"/>
    <property type="match status" value="1"/>
</dbReference>
<evidence type="ECO:0000259" key="2">
    <source>
        <dbReference type="Pfam" id="PF01693"/>
    </source>
</evidence>
<evidence type="ECO:0000313" key="4">
    <source>
        <dbReference type="Proteomes" id="UP001218188"/>
    </source>
</evidence>
<evidence type="ECO:0000256" key="1">
    <source>
        <dbReference type="SAM" id="MobiDB-lite"/>
    </source>
</evidence>
<feature type="region of interest" description="Disordered" evidence="1">
    <location>
        <begin position="66"/>
        <end position="89"/>
    </location>
</feature>
<accession>A0AAD6XE46</accession>
<dbReference type="InterPro" id="IPR011320">
    <property type="entry name" value="RNase_H1_N"/>
</dbReference>
<name>A0AAD6XE46_9AGAR</name>
<proteinExistence type="predicted"/>
<feature type="region of interest" description="Disordered" evidence="1">
    <location>
        <begin position="154"/>
        <end position="176"/>
    </location>
</feature>
<feature type="domain" description="Ribonuclease H1 N-terminal" evidence="2">
    <location>
        <begin position="96"/>
        <end position="137"/>
    </location>
</feature>
<dbReference type="EMBL" id="JARJCM010000014">
    <property type="protein sequence ID" value="KAJ7041934.1"/>
    <property type="molecule type" value="Genomic_DNA"/>
</dbReference>
<dbReference type="Proteomes" id="UP001218188">
    <property type="component" value="Unassembled WGS sequence"/>
</dbReference>
<evidence type="ECO:0000313" key="3">
    <source>
        <dbReference type="EMBL" id="KAJ7041934.1"/>
    </source>
</evidence>
<dbReference type="InterPro" id="IPR037056">
    <property type="entry name" value="RNase_H1_N_sf"/>
</dbReference>
<comment type="caution">
    <text evidence="3">The sequence shown here is derived from an EMBL/GenBank/DDBJ whole genome shotgun (WGS) entry which is preliminary data.</text>
</comment>
<dbReference type="InterPro" id="IPR009027">
    <property type="entry name" value="Ribosomal_bL9/RNase_H1_N"/>
</dbReference>
<keyword evidence="4" id="KW-1185">Reference proteome</keyword>
<dbReference type="SUPFAM" id="SSF55658">
    <property type="entry name" value="L9 N-domain-like"/>
    <property type="match status" value="1"/>
</dbReference>
<sequence length="238" mass="25551">MSSLPSYQEALDAITTGLAHLSTQSPAATSPTPPAARPDQSARPSRLYQYSSPARSGLTADWQPRHTAAAATQGVSHGRPQLLTPTKSRSRRKKAAYVVFYGRRPGVYTTWAETEPLVKAVSGSLFQGYYSLDSAVAAFAYAQARSWTRVCPPPHHSRLPQSQSIRQPPIPLLPSPAADLDAPNPLHVDADGVGSRWYVVYAGITPGVYHSTAEATASFRSAAARGETQVLYPAYSTT</sequence>
<protein>
    <recommendedName>
        <fullName evidence="2">Ribonuclease H1 N-terminal domain-containing protein</fullName>
    </recommendedName>
</protein>